<dbReference type="STRING" id="173990.SAMN05660691_03406"/>
<evidence type="ECO:0000256" key="1">
    <source>
        <dbReference type="ARBA" id="ARBA00004442"/>
    </source>
</evidence>
<comment type="similarity">
    <text evidence="2">Belongs to the MipA/OmpV family.</text>
</comment>
<keyword evidence="8" id="KW-1185">Reference proteome</keyword>
<keyword evidence="5" id="KW-0998">Cell outer membrane</keyword>
<keyword evidence="3 6" id="KW-0732">Signal</keyword>
<organism evidence="7 8">
    <name type="scientific">Rheinheimera pacifica</name>
    <dbReference type="NCBI Taxonomy" id="173990"/>
    <lineage>
        <taxon>Bacteria</taxon>
        <taxon>Pseudomonadati</taxon>
        <taxon>Pseudomonadota</taxon>
        <taxon>Gammaproteobacteria</taxon>
        <taxon>Chromatiales</taxon>
        <taxon>Chromatiaceae</taxon>
        <taxon>Rheinheimera</taxon>
    </lineage>
</organism>
<dbReference type="AlphaFoldDB" id="A0A1H6N028"/>
<comment type="subcellular location">
    <subcellularLocation>
        <location evidence="1">Cell outer membrane</location>
    </subcellularLocation>
</comment>
<evidence type="ECO:0000256" key="4">
    <source>
        <dbReference type="ARBA" id="ARBA00023136"/>
    </source>
</evidence>
<protein>
    <submittedName>
        <fullName evidence="7">Outer membrane protein</fullName>
    </submittedName>
</protein>
<evidence type="ECO:0000256" key="2">
    <source>
        <dbReference type="ARBA" id="ARBA00005722"/>
    </source>
</evidence>
<dbReference type="Proteomes" id="UP000199371">
    <property type="component" value="Unassembled WGS sequence"/>
</dbReference>
<feature type="chain" id="PRO_5011439689" evidence="6">
    <location>
        <begin position="37"/>
        <end position="271"/>
    </location>
</feature>
<evidence type="ECO:0000256" key="6">
    <source>
        <dbReference type="SAM" id="SignalP"/>
    </source>
</evidence>
<dbReference type="InterPro" id="IPR010583">
    <property type="entry name" value="MipA"/>
</dbReference>
<evidence type="ECO:0000313" key="7">
    <source>
        <dbReference type="EMBL" id="SEI07890.1"/>
    </source>
</evidence>
<reference evidence="8" key="1">
    <citation type="submission" date="2016-10" db="EMBL/GenBank/DDBJ databases">
        <authorList>
            <person name="Varghese N."/>
            <person name="Submissions S."/>
        </authorList>
    </citation>
    <scope>NUCLEOTIDE SEQUENCE [LARGE SCALE GENOMIC DNA]</scope>
    <source>
        <strain evidence="8">DSM 17616</strain>
    </source>
</reference>
<dbReference type="PANTHER" id="PTHR38776">
    <property type="entry name" value="MLTA-INTERACTING PROTEIN-RELATED"/>
    <property type="match status" value="1"/>
</dbReference>
<keyword evidence="4" id="KW-0472">Membrane</keyword>
<dbReference type="OrthoDB" id="8562138at2"/>
<sequence length="271" mass="30141">MRLLISTVPNSKAVLARTVTASFMLLGAGLPLAVAAQQPDDGSSSWGLGVAVGSSQKAYTDIDRDTKVLPILSYENRYIRLAGPELAVKLPGYQFSESNKLNFSVIGKYDFTDYKQSDAPILNGMEDRDGGFWAGFKAEWQNSLVDISAEYITEVAGDSEGSAFNFGLERTWHFKQHFMFTPRVVVSLLDKKYVDYYYGVRANEVTADRAYYQGESAVNIEVGARGGYMFKQKHFVFLDVSVTSLASEIKDSPLVDSSTENRVILGYIYRF</sequence>
<dbReference type="RefSeq" id="WP_092795889.1">
    <property type="nucleotide sequence ID" value="NZ_FNXF01000016.1"/>
</dbReference>
<name>A0A1H6N028_9GAMM</name>
<feature type="signal peptide" evidence="6">
    <location>
        <begin position="1"/>
        <end position="36"/>
    </location>
</feature>
<dbReference type="Pfam" id="PF06629">
    <property type="entry name" value="MipA"/>
    <property type="match status" value="1"/>
</dbReference>
<proteinExistence type="inferred from homology"/>
<dbReference type="GO" id="GO:0009279">
    <property type="term" value="C:cell outer membrane"/>
    <property type="evidence" value="ECO:0007669"/>
    <property type="project" value="UniProtKB-SubCell"/>
</dbReference>
<evidence type="ECO:0000313" key="8">
    <source>
        <dbReference type="Proteomes" id="UP000199371"/>
    </source>
</evidence>
<gene>
    <name evidence="7" type="ORF">SAMN05660691_03406</name>
</gene>
<dbReference type="EMBL" id="FNXF01000016">
    <property type="protein sequence ID" value="SEI07890.1"/>
    <property type="molecule type" value="Genomic_DNA"/>
</dbReference>
<evidence type="ECO:0000256" key="3">
    <source>
        <dbReference type="ARBA" id="ARBA00022729"/>
    </source>
</evidence>
<evidence type="ECO:0000256" key="5">
    <source>
        <dbReference type="ARBA" id="ARBA00023237"/>
    </source>
</evidence>
<dbReference type="PANTHER" id="PTHR38776:SF1">
    <property type="entry name" value="MLTA-INTERACTING PROTEIN-RELATED"/>
    <property type="match status" value="1"/>
</dbReference>
<accession>A0A1H6N028</accession>